<reference evidence="2" key="1">
    <citation type="journal article" date="2023" name="DNA Res.">
        <title>Chromosome-level genome assembly of Phrynocephalus forsythii using third-generation DNA sequencing and Hi-C analysis.</title>
        <authorList>
            <person name="Qi Y."/>
            <person name="Zhao W."/>
            <person name="Zhao Y."/>
            <person name="Niu C."/>
            <person name="Cao S."/>
            <person name="Zhang Y."/>
        </authorList>
    </citation>
    <scope>NUCLEOTIDE SEQUENCE</scope>
    <source>
        <tissue evidence="2">Muscle</tissue>
    </source>
</reference>
<keyword evidence="3" id="KW-1185">Reference proteome</keyword>
<sequence>MENEDFPAPPSPLKGGRYPAVKAGGMRVSKKQENTPVERSSKWSGKEKAKGHPPTVSGNNVVSSAGVPKMQSVSDFLADTLEKLAHKLPPAASQVAHQKPQPTVEKMIMPKRTYIIQQPWKC</sequence>
<organism evidence="2 3">
    <name type="scientific">Phrynocephalus forsythii</name>
    <dbReference type="NCBI Taxonomy" id="171643"/>
    <lineage>
        <taxon>Eukaryota</taxon>
        <taxon>Metazoa</taxon>
        <taxon>Chordata</taxon>
        <taxon>Craniata</taxon>
        <taxon>Vertebrata</taxon>
        <taxon>Euteleostomi</taxon>
        <taxon>Lepidosauria</taxon>
        <taxon>Squamata</taxon>
        <taxon>Bifurcata</taxon>
        <taxon>Unidentata</taxon>
        <taxon>Episquamata</taxon>
        <taxon>Toxicofera</taxon>
        <taxon>Iguania</taxon>
        <taxon>Acrodonta</taxon>
        <taxon>Agamidae</taxon>
        <taxon>Agaminae</taxon>
        <taxon>Phrynocephalus</taxon>
    </lineage>
</organism>
<name>A0A9Q0Y7L6_9SAUR</name>
<dbReference type="GO" id="GO:0034198">
    <property type="term" value="P:cellular response to amino acid starvation"/>
    <property type="evidence" value="ECO:0007669"/>
    <property type="project" value="TreeGrafter"/>
</dbReference>
<comment type="caution">
    <text evidence="2">The sequence shown here is derived from an EMBL/GenBank/DDBJ whole genome shotgun (WGS) entry which is preliminary data.</text>
</comment>
<dbReference type="Pfam" id="PF15228">
    <property type="entry name" value="DAP"/>
    <property type="match status" value="1"/>
</dbReference>
<protein>
    <recommendedName>
        <fullName evidence="4">Death-associated protein 1</fullName>
    </recommendedName>
</protein>
<dbReference type="OrthoDB" id="9934354at2759"/>
<evidence type="ECO:0000313" key="3">
    <source>
        <dbReference type="Proteomes" id="UP001142489"/>
    </source>
</evidence>
<dbReference type="PANTHER" id="PTHR13177">
    <property type="entry name" value="DEATH-ASSOCIATED PROTEIN 1"/>
    <property type="match status" value="1"/>
</dbReference>
<evidence type="ECO:0008006" key="4">
    <source>
        <dbReference type="Google" id="ProtNLM"/>
    </source>
</evidence>
<feature type="region of interest" description="Disordered" evidence="1">
    <location>
        <begin position="1"/>
        <end position="66"/>
    </location>
</feature>
<feature type="compositionally biased region" description="Low complexity" evidence="1">
    <location>
        <begin position="56"/>
        <end position="66"/>
    </location>
</feature>
<dbReference type="GO" id="GO:0010507">
    <property type="term" value="P:negative regulation of autophagy"/>
    <property type="evidence" value="ECO:0007669"/>
    <property type="project" value="TreeGrafter"/>
</dbReference>
<dbReference type="GO" id="GO:0070513">
    <property type="term" value="F:death domain binding"/>
    <property type="evidence" value="ECO:0007669"/>
    <property type="project" value="TreeGrafter"/>
</dbReference>
<gene>
    <name evidence="2" type="ORF">JRQ81_001675</name>
</gene>
<feature type="compositionally biased region" description="Basic and acidic residues" evidence="1">
    <location>
        <begin position="39"/>
        <end position="50"/>
    </location>
</feature>
<dbReference type="InterPro" id="IPR024130">
    <property type="entry name" value="DAP1/DAPL1"/>
</dbReference>
<dbReference type="GO" id="GO:0097190">
    <property type="term" value="P:apoptotic signaling pathway"/>
    <property type="evidence" value="ECO:0007669"/>
    <property type="project" value="TreeGrafter"/>
</dbReference>
<dbReference type="PANTHER" id="PTHR13177:SF2">
    <property type="entry name" value="DEATH-ASSOCIATED PROTEIN-LIKE 1"/>
    <property type="match status" value="1"/>
</dbReference>
<dbReference type="AlphaFoldDB" id="A0A9Q0Y7L6"/>
<proteinExistence type="predicted"/>
<evidence type="ECO:0000256" key="1">
    <source>
        <dbReference type="SAM" id="MobiDB-lite"/>
    </source>
</evidence>
<accession>A0A9Q0Y7L6</accession>
<dbReference type="EMBL" id="JAPFRF010000001">
    <property type="protein sequence ID" value="KAJ7345725.1"/>
    <property type="molecule type" value="Genomic_DNA"/>
</dbReference>
<evidence type="ECO:0000313" key="2">
    <source>
        <dbReference type="EMBL" id="KAJ7345725.1"/>
    </source>
</evidence>
<dbReference type="Proteomes" id="UP001142489">
    <property type="component" value="Unassembled WGS sequence"/>
</dbReference>